<evidence type="ECO:0000256" key="4">
    <source>
        <dbReference type="ARBA" id="ARBA00022989"/>
    </source>
</evidence>
<organism evidence="8 9">
    <name type="scientific">Desmophyllum pertusum</name>
    <dbReference type="NCBI Taxonomy" id="174260"/>
    <lineage>
        <taxon>Eukaryota</taxon>
        <taxon>Metazoa</taxon>
        <taxon>Cnidaria</taxon>
        <taxon>Anthozoa</taxon>
        <taxon>Hexacorallia</taxon>
        <taxon>Scleractinia</taxon>
        <taxon>Caryophylliina</taxon>
        <taxon>Caryophylliidae</taxon>
        <taxon>Desmophyllum</taxon>
    </lineage>
</organism>
<name>A0A9W9ZN22_9CNID</name>
<sequence length="206" mass="23710">MRCLKQKRNLHEPPTLLWPPGKKGKASEREKDCMTVANMWFSLLVVVLNLLLVHGKKAPLPHTKCERTFEKVGCFKDNTKKGMRTLPNLLVNDRDKNSDAHDGHKINWHEWEESMLSLACRCANATREKGWKVFGLQFYGECWSGENGETAFNKYGEADPKKCIQELVDPMPPCDKNKDMECVGVQSTNYLYRLKDCKCILLTLFE</sequence>
<keyword evidence="3" id="KW-0732">Signal</keyword>
<evidence type="ECO:0000256" key="1">
    <source>
        <dbReference type="ARBA" id="ARBA00004167"/>
    </source>
</evidence>
<comment type="caution">
    <text evidence="8">The sequence shown here is derived from an EMBL/GenBank/DDBJ whole genome shotgun (WGS) entry which is preliminary data.</text>
</comment>
<evidence type="ECO:0000313" key="8">
    <source>
        <dbReference type="EMBL" id="KAJ7384395.1"/>
    </source>
</evidence>
<comment type="subcellular location">
    <subcellularLocation>
        <location evidence="1">Membrane</location>
        <topology evidence="1">Single-pass membrane protein</topology>
    </subcellularLocation>
</comment>
<evidence type="ECO:0000313" key="9">
    <source>
        <dbReference type="Proteomes" id="UP001163046"/>
    </source>
</evidence>
<evidence type="ECO:0000256" key="5">
    <source>
        <dbReference type="ARBA" id="ARBA00023136"/>
    </source>
</evidence>
<evidence type="ECO:0000256" key="2">
    <source>
        <dbReference type="ARBA" id="ARBA00022692"/>
    </source>
</evidence>
<feature type="region of interest" description="Disordered" evidence="6">
    <location>
        <begin position="1"/>
        <end position="26"/>
    </location>
</feature>
<gene>
    <name evidence="8" type="ORF">OS493_021803</name>
</gene>
<keyword evidence="5 7" id="KW-0472">Membrane</keyword>
<evidence type="ECO:0000256" key="3">
    <source>
        <dbReference type="ARBA" id="ARBA00022729"/>
    </source>
</evidence>
<dbReference type="AlphaFoldDB" id="A0A9W9ZN22"/>
<keyword evidence="2 7" id="KW-0812">Transmembrane</keyword>
<reference evidence="8" key="1">
    <citation type="submission" date="2023-01" db="EMBL/GenBank/DDBJ databases">
        <title>Genome assembly of the deep-sea coral Lophelia pertusa.</title>
        <authorList>
            <person name="Herrera S."/>
            <person name="Cordes E."/>
        </authorList>
    </citation>
    <scope>NUCLEOTIDE SEQUENCE</scope>
    <source>
        <strain evidence="8">USNM1676648</strain>
        <tissue evidence="8">Polyp</tissue>
    </source>
</reference>
<dbReference type="OrthoDB" id="446173at2759"/>
<evidence type="ECO:0000256" key="6">
    <source>
        <dbReference type="SAM" id="MobiDB-lite"/>
    </source>
</evidence>
<dbReference type="EMBL" id="MU825887">
    <property type="protein sequence ID" value="KAJ7384395.1"/>
    <property type="molecule type" value="Genomic_DNA"/>
</dbReference>
<accession>A0A9W9ZN22</accession>
<feature type="transmembrane region" description="Helical" evidence="7">
    <location>
        <begin position="33"/>
        <end position="53"/>
    </location>
</feature>
<dbReference type="GO" id="GO:0016020">
    <property type="term" value="C:membrane"/>
    <property type="evidence" value="ECO:0007669"/>
    <property type="project" value="UniProtKB-SubCell"/>
</dbReference>
<keyword evidence="4 7" id="KW-1133">Transmembrane helix</keyword>
<dbReference type="Proteomes" id="UP001163046">
    <property type="component" value="Unassembled WGS sequence"/>
</dbReference>
<protein>
    <submittedName>
        <fullName evidence="8">Uncharacterized protein</fullName>
    </submittedName>
</protein>
<proteinExistence type="predicted"/>
<evidence type="ECO:0000256" key="7">
    <source>
        <dbReference type="SAM" id="Phobius"/>
    </source>
</evidence>
<dbReference type="PANTHER" id="PTHR16059">
    <property type="entry name" value="ANTHRAX TOXIN RECEPTOR"/>
    <property type="match status" value="1"/>
</dbReference>
<keyword evidence="9" id="KW-1185">Reference proteome</keyword>
<dbReference type="PANTHER" id="PTHR16059:SF25">
    <property type="entry name" value="LYSOZYME"/>
    <property type="match status" value="1"/>
</dbReference>